<name>A0ACA9P0C4_9GLOM</name>
<reference evidence="1" key="1">
    <citation type="submission" date="2021-06" db="EMBL/GenBank/DDBJ databases">
        <authorList>
            <person name="Kallberg Y."/>
            <person name="Tangrot J."/>
            <person name="Rosling A."/>
        </authorList>
    </citation>
    <scope>NUCLEOTIDE SEQUENCE</scope>
    <source>
        <strain evidence="1">MA461A</strain>
    </source>
</reference>
<sequence length="48" mass="5247">IHQSGPSENVIIVFSFSARSALRPLTIMDHQQIGKVAGKLTTRVINTN</sequence>
<dbReference type="Proteomes" id="UP000789920">
    <property type="component" value="Unassembled WGS sequence"/>
</dbReference>
<feature type="non-terminal residue" evidence="1">
    <location>
        <position position="1"/>
    </location>
</feature>
<evidence type="ECO:0000313" key="1">
    <source>
        <dbReference type="EMBL" id="CAG8681663.1"/>
    </source>
</evidence>
<gene>
    <name evidence="1" type="ORF">RPERSI_LOCUS9143</name>
</gene>
<organism evidence="1 2">
    <name type="scientific">Racocetra persica</name>
    <dbReference type="NCBI Taxonomy" id="160502"/>
    <lineage>
        <taxon>Eukaryota</taxon>
        <taxon>Fungi</taxon>
        <taxon>Fungi incertae sedis</taxon>
        <taxon>Mucoromycota</taxon>
        <taxon>Glomeromycotina</taxon>
        <taxon>Glomeromycetes</taxon>
        <taxon>Diversisporales</taxon>
        <taxon>Gigasporaceae</taxon>
        <taxon>Racocetra</taxon>
    </lineage>
</organism>
<proteinExistence type="predicted"/>
<comment type="caution">
    <text evidence="1">The sequence shown here is derived from an EMBL/GenBank/DDBJ whole genome shotgun (WGS) entry which is preliminary data.</text>
</comment>
<protein>
    <submittedName>
        <fullName evidence="1">29180_t:CDS:1</fullName>
    </submittedName>
</protein>
<dbReference type="EMBL" id="CAJVQC010017025">
    <property type="protein sequence ID" value="CAG8681663.1"/>
    <property type="molecule type" value="Genomic_DNA"/>
</dbReference>
<keyword evidence="2" id="KW-1185">Reference proteome</keyword>
<evidence type="ECO:0000313" key="2">
    <source>
        <dbReference type="Proteomes" id="UP000789920"/>
    </source>
</evidence>
<accession>A0ACA9P0C4</accession>